<reference evidence="2 3" key="1">
    <citation type="journal article" date="2016" name="Nat. Commun.">
        <title>Thousands of microbial genomes shed light on interconnected biogeochemical processes in an aquifer system.</title>
        <authorList>
            <person name="Anantharaman K."/>
            <person name="Brown C.T."/>
            <person name="Hug L.A."/>
            <person name="Sharon I."/>
            <person name="Castelle C.J."/>
            <person name="Probst A.J."/>
            <person name="Thomas B.C."/>
            <person name="Singh A."/>
            <person name="Wilkins M.J."/>
            <person name="Karaoz U."/>
            <person name="Brodie E.L."/>
            <person name="Williams K.H."/>
            <person name="Hubbard S.S."/>
            <person name="Banfield J.F."/>
        </authorList>
    </citation>
    <scope>NUCLEOTIDE SEQUENCE [LARGE SCALE GENOMIC DNA]</scope>
</reference>
<sequence length="208" mass="23161">MKKLGFVFLISLFFASTGLAANDVTYQLTNTPGIFFVSMSGDIPIGIHNLVIFSSSEHTIYNFIEAQEMPDEWELDVQAIYEGMPKINAFIDTPVAIGEDRNFDIKSEFNDDTSLYDDGDGLVFERKTNFTHIEIIVPTGYKVVDLSPAIFTGRSEASGESIMIGENAKRQMISIYVKFVEDDSLIPVYPDVIDSGSFPVRSAKKISE</sequence>
<feature type="chain" id="PRO_5009532256" description="Gingipain propeptide domain-containing protein" evidence="1">
    <location>
        <begin position="21"/>
        <end position="208"/>
    </location>
</feature>
<comment type="caution">
    <text evidence="2">The sequence shown here is derived from an EMBL/GenBank/DDBJ whole genome shotgun (WGS) entry which is preliminary data.</text>
</comment>
<proteinExistence type="predicted"/>
<dbReference type="Proteomes" id="UP000179266">
    <property type="component" value="Unassembled WGS sequence"/>
</dbReference>
<gene>
    <name evidence="2" type="ORF">A2161_16990</name>
</gene>
<organism evidence="2 3">
    <name type="scientific">Candidatus Schekmanbacteria bacterium RBG_13_48_7</name>
    <dbReference type="NCBI Taxonomy" id="1817878"/>
    <lineage>
        <taxon>Bacteria</taxon>
        <taxon>Candidatus Schekmaniibacteriota</taxon>
    </lineage>
</organism>
<feature type="signal peptide" evidence="1">
    <location>
        <begin position="1"/>
        <end position="20"/>
    </location>
</feature>
<evidence type="ECO:0000313" key="2">
    <source>
        <dbReference type="EMBL" id="OGL44094.1"/>
    </source>
</evidence>
<protein>
    <recommendedName>
        <fullName evidence="4">Gingipain propeptide domain-containing protein</fullName>
    </recommendedName>
</protein>
<accession>A0A1F7RSW2</accession>
<keyword evidence="1" id="KW-0732">Signal</keyword>
<evidence type="ECO:0008006" key="4">
    <source>
        <dbReference type="Google" id="ProtNLM"/>
    </source>
</evidence>
<evidence type="ECO:0000256" key="1">
    <source>
        <dbReference type="SAM" id="SignalP"/>
    </source>
</evidence>
<dbReference type="AlphaFoldDB" id="A0A1F7RSW2"/>
<name>A0A1F7RSW2_9BACT</name>
<dbReference type="EMBL" id="MGDD01000241">
    <property type="protein sequence ID" value="OGL44094.1"/>
    <property type="molecule type" value="Genomic_DNA"/>
</dbReference>
<evidence type="ECO:0000313" key="3">
    <source>
        <dbReference type="Proteomes" id="UP000179266"/>
    </source>
</evidence>